<evidence type="ECO:0000313" key="1">
    <source>
        <dbReference type="EMBL" id="GBP42095.1"/>
    </source>
</evidence>
<evidence type="ECO:0000313" key="2">
    <source>
        <dbReference type="Proteomes" id="UP000299102"/>
    </source>
</evidence>
<reference evidence="1 2" key="1">
    <citation type="journal article" date="2019" name="Commun. Biol.">
        <title>The bagworm genome reveals a unique fibroin gene that provides high tensile strength.</title>
        <authorList>
            <person name="Kono N."/>
            <person name="Nakamura H."/>
            <person name="Ohtoshi R."/>
            <person name="Tomita M."/>
            <person name="Numata K."/>
            <person name="Arakawa K."/>
        </authorList>
    </citation>
    <scope>NUCLEOTIDE SEQUENCE [LARGE SCALE GENOMIC DNA]</scope>
</reference>
<organism evidence="1 2">
    <name type="scientific">Eumeta variegata</name>
    <name type="common">Bagworm moth</name>
    <name type="synonym">Eumeta japonica</name>
    <dbReference type="NCBI Taxonomy" id="151549"/>
    <lineage>
        <taxon>Eukaryota</taxon>
        <taxon>Metazoa</taxon>
        <taxon>Ecdysozoa</taxon>
        <taxon>Arthropoda</taxon>
        <taxon>Hexapoda</taxon>
        <taxon>Insecta</taxon>
        <taxon>Pterygota</taxon>
        <taxon>Neoptera</taxon>
        <taxon>Endopterygota</taxon>
        <taxon>Lepidoptera</taxon>
        <taxon>Glossata</taxon>
        <taxon>Ditrysia</taxon>
        <taxon>Tineoidea</taxon>
        <taxon>Psychidae</taxon>
        <taxon>Oiketicinae</taxon>
        <taxon>Eumeta</taxon>
    </lineage>
</organism>
<gene>
    <name evidence="1" type="ORF">EVAR_29451_1</name>
</gene>
<keyword evidence="2" id="KW-1185">Reference proteome</keyword>
<name>A0A4C1VWA1_EUMVA</name>
<dbReference type="EMBL" id="BGZK01000411">
    <property type="protein sequence ID" value="GBP42095.1"/>
    <property type="molecule type" value="Genomic_DNA"/>
</dbReference>
<proteinExistence type="predicted"/>
<comment type="caution">
    <text evidence="1">The sequence shown here is derived from an EMBL/GenBank/DDBJ whole genome shotgun (WGS) entry which is preliminary data.</text>
</comment>
<protein>
    <submittedName>
        <fullName evidence="1">Uncharacterized protein</fullName>
    </submittedName>
</protein>
<dbReference type="AlphaFoldDB" id="A0A4C1VWA1"/>
<dbReference type="Proteomes" id="UP000299102">
    <property type="component" value="Unassembled WGS sequence"/>
</dbReference>
<accession>A0A4C1VWA1</accession>
<sequence>MTKRKILAINFDKELRGRKFFGDAAPRRSRYTRGRGWDARSVIYHNEIASCGRCGLMRALPSMLLGVELCDGDLTLFGAERK</sequence>